<evidence type="ECO:0000256" key="12">
    <source>
        <dbReference type="PROSITE-ProRule" id="PRU00958"/>
    </source>
</evidence>
<dbReference type="SUPFAM" id="SSF53335">
    <property type="entry name" value="S-adenosyl-L-methionine-dependent methyltransferases"/>
    <property type="match status" value="1"/>
</dbReference>
<proteinExistence type="inferred from homology"/>
<feature type="region of interest" description="Disordered" evidence="13">
    <location>
        <begin position="576"/>
        <end position="595"/>
    </location>
</feature>
<feature type="region of interest" description="Disordered" evidence="13">
    <location>
        <begin position="695"/>
        <end position="759"/>
    </location>
</feature>
<dbReference type="FunFam" id="3.40.50.150:FF:000051">
    <property type="entry name" value="tRNA (guanine(26)-N(2))-dimethyltransferase"/>
    <property type="match status" value="1"/>
</dbReference>
<evidence type="ECO:0000313" key="14">
    <source>
        <dbReference type="EMBL" id="KAJ2898300.1"/>
    </source>
</evidence>
<dbReference type="Proteomes" id="UP001201980">
    <property type="component" value="Unassembled WGS sequence"/>
</dbReference>
<evidence type="ECO:0000256" key="6">
    <source>
        <dbReference type="ARBA" id="ARBA00022884"/>
    </source>
</evidence>
<dbReference type="InterPro" id="IPR002905">
    <property type="entry name" value="Trm1"/>
</dbReference>
<name>A0AAD5WRB5_9PEZI</name>
<evidence type="ECO:0000256" key="3">
    <source>
        <dbReference type="ARBA" id="ARBA00022679"/>
    </source>
</evidence>
<accession>A0AAD5WRB5</accession>
<dbReference type="GO" id="GO:0005634">
    <property type="term" value="C:nucleus"/>
    <property type="evidence" value="ECO:0007669"/>
    <property type="project" value="TreeGrafter"/>
</dbReference>
<feature type="region of interest" description="Disordered" evidence="13">
    <location>
        <begin position="154"/>
        <end position="263"/>
    </location>
</feature>
<evidence type="ECO:0000313" key="15">
    <source>
        <dbReference type="Proteomes" id="UP001201980"/>
    </source>
</evidence>
<keyword evidence="15" id="KW-1185">Reference proteome</keyword>
<comment type="similarity">
    <text evidence="12">Belongs to the class I-like SAM-binding methyltransferase superfamily. Trm1 family.</text>
</comment>
<dbReference type="PANTHER" id="PTHR10631">
    <property type="entry name" value="N 2 ,N 2 -DIMETHYLGUANOSINE TRNA METHYLTRANSFERASE"/>
    <property type="match status" value="1"/>
</dbReference>
<evidence type="ECO:0000256" key="13">
    <source>
        <dbReference type="SAM" id="MobiDB-lite"/>
    </source>
</evidence>
<keyword evidence="1 12" id="KW-0820">tRNA-binding</keyword>
<dbReference type="PANTHER" id="PTHR10631:SF3">
    <property type="entry name" value="TRNA (GUANINE(26)-N(2))-DIMETHYLTRANSFERASE"/>
    <property type="match status" value="1"/>
</dbReference>
<dbReference type="InterPro" id="IPR042296">
    <property type="entry name" value="tRNA_met_Trm1_C"/>
</dbReference>
<feature type="compositionally biased region" description="Polar residues" evidence="13">
    <location>
        <begin position="39"/>
        <end position="51"/>
    </location>
</feature>
<dbReference type="EMBL" id="JAKWBI020000237">
    <property type="protein sequence ID" value="KAJ2898300.1"/>
    <property type="molecule type" value="Genomic_DNA"/>
</dbReference>
<evidence type="ECO:0000256" key="4">
    <source>
        <dbReference type="ARBA" id="ARBA00022691"/>
    </source>
</evidence>
<dbReference type="GO" id="GO:0000049">
    <property type="term" value="F:tRNA binding"/>
    <property type="evidence" value="ECO:0007669"/>
    <property type="project" value="UniProtKB-UniRule"/>
</dbReference>
<feature type="compositionally biased region" description="Basic and acidic residues" evidence="13">
    <location>
        <begin position="183"/>
        <end position="198"/>
    </location>
</feature>
<feature type="region of interest" description="Disordered" evidence="13">
    <location>
        <begin position="39"/>
        <end position="68"/>
    </location>
</feature>
<keyword evidence="5 12" id="KW-0819">tRNA processing</keyword>
<dbReference type="AlphaFoldDB" id="A0AAD5WRB5"/>
<reference evidence="14" key="1">
    <citation type="submission" date="2022-07" db="EMBL/GenBank/DDBJ databases">
        <title>Draft genome sequence of Zalerion maritima ATCC 34329, a (micro)plastics degrading marine fungus.</title>
        <authorList>
            <person name="Paco A."/>
            <person name="Goncalves M.F.M."/>
            <person name="Rocha-Santos T.A.P."/>
            <person name="Alves A."/>
        </authorList>
    </citation>
    <scope>NUCLEOTIDE SEQUENCE</scope>
    <source>
        <strain evidence="14">ATCC 34329</strain>
    </source>
</reference>
<feature type="compositionally biased region" description="Low complexity" evidence="13">
    <location>
        <begin position="223"/>
        <end position="235"/>
    </location>
</feature>
<dbReference type="Gene3D" id="3.40.50.150">
    <property type="entry name" value="Vaccinia Virus protein VP39"/>
    <property type="match status" value="1"/>
</dbReference>
<evidence type="ECO:0000256" key="10">
    <source>
        <dbReference type="ARBA" id="ARBA00082896"/>
    </source>
</evidence>
<evidence type="ECO:0000256" key="8">
    <source>
        <dbReference type="ARBA" id="ARBA00051897"/>
    </source>
</evidence>
<evidence type="ECO:0000256" key="9">
    <source>
        <dbReference type="ARBA" id="ARBA00077143"/>
    </source>
</evidence>
<dbReference type="Pfam" id="PF02005">
    <property type="entry name" value="TRM"/>
    <property type="match status" value="2"/>
</dbReference>
<comment type="catalytic activity">
    <reaction evidence="8">
        <text>guanosine(26) in tRNA + 2 S-adenosyl-L-methionine = N(2)-dimethylguanosine(26) in tRNA + 2 S-adenosyl-L-homocysteine + 2 H(+)</text>
        <dbReference type="Rhea" id="RHEA:43140"/>
        <dbReference type="Rhea" id="RHEA-COMP:10359"/>
        <dbReference type="Rhea" id="RHEA-COMP:10360"/>
        <dbReference type="ChEBI" id="CHEBI:15378"/>
        <dbReference type="ChEBI" id="CHEBI:57856"/>
        <dbReference type="ChEBI" id="CHEBI:59789"/>
        <dbReference type="ChEBI" id="CHEBI:74269"/>
        <dbReference type="ChEBI" id="CHEBI:74513"/>
        <dbReference type="EC" id="2.1.1.216"/>
    </reaction>
</comment>
<keyword evidence="6 12" id="KW-0694">RNA-binding</keyword>
<organism evidence="14 15">
    <name type="scientific">Zalerion maritima</name>
    <dbReference type="NCBI Taxonomy" id="339359"/>
    <lineage>
        <taxon>Eukaryota</taxon>
        <taxon>Fungi</taxon>
        <taxon>Dikarya</taxon>
        <taxon>Ascomycota</taxon>
        <taxon>Pezizomycotina</taxon>
        <taxon>Sordariomycetes</taxon>
        <taxon>Lulworthiomycetidae</taxon>
        <taxon>Lulworthiales</taxon>
        <taxon>Lulworthiaceae</taxon>
        <taxon>Zalerion</taxon>
    </lineage>
</organism>
<sequence>MRQAFAIGWLPQLFKHAKTTHRQFCISLYLRTATIASSSRTMAPSNTTPADTLNPAPAAGDSETRKTIPQAKNTSRILWKDKPYIGVQEGLATILIPEADHEAEAKKHKKTKTKNEDGSEVQQVFYNPIQQFNRDLTILAIKAYAEEVIEKKKRAAENGRRGKNNKRRNRNGVDGSAETGADAESRPNKVSKTGKDGDVTSPAGDPMDIVNESSENLEDSSKATAAAAAAENATTSGHEEAAVEAATAEEANGKTEPKPLPPPKFTILDALSASGLRALRYAHEIPLVTSVTANDLMASAVDSIKQNAEYNGLSSKIRANQADARGHMYQTIASSLEQLGRCNAAAANNKRYDVVDLDPYGTAAPFFDCAVQSVRDDGGLLCVTCTDSAIFAGTGYPEKTYALYGGVPMKGYHSHEVGLRLVLNGIATTAARYGLAIEPLLSLSVDYYLRIFVRVRKSPAAVKFLSAKTMVVYNCDHGCGSWSTQLLAKNKVAPNKKGTGTFYKHGFAIAPQTDQLCEHCGSKMHLGGPMYAGPLHSNEFVQRILDALPEADTRIYGTTARIEGMLRTALEEYLPQLPHPNTAGEEGGEMEKLDPPPEKDLAAVEPYPLYFLLTALSRVLHCQTPHEDGFRGALIGLGYRVTRSHCKPGSLKTDAPWTVVWHVMREFVRQKAPVKTEGIRVGSAAWKLLRLGEEEKGGDGKGLAERNGEGGKEKTAEVVFDEKLGRESRKSAADRNRKIVRYQVNPTRNWGPMNKATGP</sequence>
<keyword evidence="2 12" id="KW-0489">Methyltransferase</keyword>
<dbReference type="GO" id="GO:0002940">
    <property type="term" value="P:tRNA N2-guanine methylation"/>
    <property type="evidence" value="ECO:0007669"/>
    <property type="project" value="TreeGrafter"/>
</dbReference>
<evidence type="ECO:0000256" key="1">
    <source>
        <dbReference type="ARBA" id="ARBA00022555"/>
    </source>
</evidence>
<evidence type="ECO:0000256" key="7">
    <source>
        <dbReference type="ARBA" id="ARBA00039099"/>
    </source>
</evidence>
<comment type="caution">
    <text evidence="14">The sequence shown here is derived from an EMBL/GenBank/DDBJ whole genome shotgun (WGS) entry which is preliminary data.</text>
</comment>
<gene>
    <name evidence="14" type="ORF">MKZ38_004025</name>
</gene>
<evidence type="ECO:0000256" key="2">
    <source>
        <dbReference type="ARBA" id="ARBA00022603"/>
    </source>
</evidence>
<dbReference type="InterPro" id="IPR029063">
    <property type="entry name" value="SAM-dependent_MTases_sf"/>
</dbReference>
<feature type="compositionally biased region" description="Basic residues" evidence="13">
    <location>
        <begin position="161"/>
        <end position="170"/>
    </location>
</feature>
<dbReference type="Gene3D" id="3.30.56.70">
    <property type="entry name" value="N2,N2-dimethylguanosine tRNA methyltransferase, C-terminal domain"/>
    <property type="match status" value="1"/>
</dbReference>
<evidence type="ECO:0000256" key="11">
    <source>
        <dbReference type="ARBA" id="ARBA00083299"/>
    </source>
</evidence>
<protein>
    <recommendedName>
        <fullName evidence="7">tRNA (guanine(26)-N(2))-dimethyltransferase</fullName>
        <ecNumber evidence="7">2.1.1.216</ecNumber>
    </recommendedName>
    <alternativeName>
        <fullName evidence="10">tRNA 2,2-dimethylguanosine-26 methyltransferase</fullName>
    </alternativeName>
    <alternativeName>
        <fullName evidence="9">tRNA(guanine-26,N(2)-N(2)) methyltransferase</fullName>
    </alternativeName>
    <alternativeName>
        <fullName evidence="11">tRNA(m(2,2)G26)dimethyltransferase</fullName>
    </alternativeName>
</protein>
<dbReference type="PROSITE" id="PS51626">
    <property type="entry name" value="SAM_MT_TRM1"/>
    <property type="match status" value="1"/>
</dbReference>
<evidence type="ECO:0000256" key="5">
    <source>
        <dbReference type="ARBA" id="ARBA00022694"/>
    </source>
</evidence>
<dbReference type="EC" id="2.1.1.216" evidence="7"/>
<keyword evidence="4 12" id="KW-0949">S-adenosyl-L-methionine</keyword>
<dbReference type="GO" id="GO:0160104">
    <property type="term" value="F:tRNA (guanine(26)-N2)-dimethyltransferase activity"/>
    <property type="evidence" value="ECO:0007669"/>
    <property type="project" value="UniProtKB-EC"/>
</dbReference>
<dbReference type="NCBIfam" id="TIGR00308">
    <property type="entry name" value="TRM1"/>
    <property type="match status" value="1"/>
</dbReference>
<keyword evidence="3 12" id="KW-0808">Transferase</keyword>
<dbReference type="FunFam" id="3.30.56.70:FF:000001">
    <property type="entry name" value="tRNA (guanine(26)-N(2))-dimethyltransferase"/>
    <property type="match status" value="1"/>
</dbReference>
<feature type="compositionally biased region" description="Basic and acidic residues" evidence="13">
    <location>
        <begin position="695"/>
        <end position="737"/>
    </location>
</feature>